<feature type="transmembrane region" description="Helical" evidence="1">
    <location>
        <begin position="146"/>
        <end position="164"/>
    </location>
</feature>
<feature type="transmembrane region" description="Helical" evidence="1">
    <location>
        <begin position="238"/>
        <end position="256"/>
    </location>
</feature>
<dbReference type="EMBL" id="KB201262">
    <property type="protein sequence ID" value="ESO98184.1"/>
    <property type="molecule type" value="Genomic_DNA"/>
</dbReference>
<dbReference type="PANTHER" id="PTHR10153">
    <property type="entry name" value="SMALL CONDUCTANCE CALCIUM-ACTIVATED POTASSIUM CHANNEL"/>
    <property type="match status" value="1"/>
</dbReference>
<dbReference type="InterPro" id="IPR013099">
    <property type="entry name" value="K_chnl_dom"/>
</dbReference>
<keyword evidence="1" id="KW-0812">Transmembrane</keyword>
<feature type="transmembrane region" description="Helical" evidence="1">
    <location>
        <begin position="263"/>
        <end position="284"/>
    </location>
</feature>
<dbReference type="OMA" id="PATHCGR"/>
<name>V4C8V4_LOTGI</name>
<dbReference type="GO" id="GO:0005516">
    <property type="term" value="F:calmodulin binding"/>
    <property type="evidence" value="ECO:0007669"/>
    <property type="project" value="InterPro"/>
</dbReference>
<proteinExistence type="predicted"/>
<dbReference type="Gene3D" id="1.10.287.70">
    <property type="match status" value="2"/>
</dbReference>
<accession>V4C8V4</accession>
<feature type="transmembrane region" description="Helical" evidence="1">
    <location>
        <begin position="27"/>
        <end position="45"/>
    </location>
</feature>
<dbReference type="OrthoDB" id="73653at2759"/>
<dbReference type="KEGG" id="lgi:LOTGIDRAFT_114691"/>
<evidence type="ECO:0000313" key="4">
    <source>
        <dbReference type="Proteomes" id="UP000030746"/>
    </source>
</evidence>
<evidence type="ECO:0000256" key="1">
    <source>
        <dbReference type="SAM" id="Phobius"/>
    </source>
</evidence>
<keyword evidence="4" id="KW-1185">Reference proteome</keyword>
<dbReference type="GO" id="GO:0016286">
    <property type="term" value="F:small conductance calcium-activated potassium channel activity"/>
    <property type="evidence" value="ECO:0007669"/>
    <property type="project" value="InterPro"/>
</dbReference>
<dbReference type="GO" id="GO:0016020">
    <property type="term" value="C:membrane"/>
    <property type="evidence" value="ECO:0007669"/>
    <property type="project" value="InterPro"/>
</dbReference>
<feature type="transmembrane region" description="Helical" evidence="1">
    <location>
        <begin position="201"/>
        <end position="218"/>
    </location>
</feature>
<dbReference type="Proteomes" id="UP000030746">
    <property type="component" value="Unassembled WGS sequence"/>
</dbReference>
<dbReference type="SUPFAM" id="SSF81324">
    <property type="entry name" value="Voltage-gated potassium channels"/>
    <property type="match status" value="1"/>
</dbReference>
<feature type="transmembrane region" description="Helical" evidence="1">
    <location>
        <begin position="65"/>
        <end position="87"/>
    </location>
</feature>
<sequence>MSPTKRKFENISYKLSHRKKLLNRRRMVVNIEFALAMLGIILMLIETECFIDIPGFTKADPVSVILKSFISISTFFLIICVISYHIVGIQIRMTDGSLEDWRLALSSWTYVKIATEVIICAIHPIPGDISFPYAAKNAPKRVSIDAFLSVLMLLRLYLVGKFVVIHSRLLTDTSTQSLGALNKVKINTGFVFKALMSERPGSMLVALMFAIFVINSWALRTCEVYYHPDHEHSDFTNAMWLIAITFLTIGYGDITPNSECGRFIAVETGLMGVGITALLVAVLAQKLEQTRSEKYVHTFVNRVKLDNAQKHAASNVIKQVLSLWRIKRRGIKDDKYRIRVYGKMLQALREMRAARNGKAIIGETSIGIIEVSKSVNDVFDITETIQTEQREIKSRLDGLENTVKTINDKLDIILNSSRR</sequence>
<keyword evidence="1" id="KW-0472">Membrane</keyword>
<dbReference type="SUPFAM" id="SSF81327">
    <property type="entry name" value="Small-conductance potassium channel"/>
    <property type="match status" value="1"/>
</dbReference>
<dbReference type="AlphaFoldDB" id="V4C8V4"/>
<reference evidence="3 4" key="1">
    <citation type="journal article" date="2013" name="Nature">
        <title>Insights into bilaterian evolution from three spiralian genomes.</title>
        <authorList>
            <person name="Simakov O."/>
            <person name="Marletaz F."/>
            <person name="Cho S.J."/>
            <person name="Edsinger-Gonzales E."/>
            <person name="Havlak P."/>
            <person name="Hellsten U."/>
            <person name="Kuo D.H."/>
            <person name="Larsson T."/>
            <person name="Lv J."/>
            <person name="Arendt D."/>
            <person name="Savage R."/>
            <person name="Osoegawa K."/>
            <person name="de Jong P."/>
            <person name="Grimwood J."/>
            <person name="Chapman J.A."/>
            <person name="Shapiro H."/>
            <person name="Aerts A."/>
            <person name="Otillar R.P."/>
            <person name="Terry A.Y."/>
            <person name="Boore J.L."/>
            <person name="Grigoriev I.V."/>
            <person name="Lindberg D.R."/>
            <person name="Seaver E.C."/>
            <person name="Weisblat D.A."/>
            <person name="Putnam N.H."/>
            <person name="Rokhsar D.S."/>
        </authorList>
    </citation>
    <scope>NUCLEOTIDE SEQUENCE [LARGE SCALE GENOMIC DNA]</scope>
</reference>
<dbReference type="InterPro" id="IPR015449">
    <property type="entry name" value="K_chnl_Ca-activ_SK"/>
</dbReference>
<feature type="domain" description="Potassium channel" evidence="2">
    <location>
        <begin position="222"/>
        <end position="288"/>
    </location>
</feature>
<protein>
    <recommendedName>
        <fullName evidence="2">Potassium channel domain-containing protein</fullName>
    </recommendedName>
</protein>
<dbReference type="Pfam" id="PF03530">
    <property type="entry name" value="SK_channel"/>
    <property type="match status" value="1"/>
</dbReference>
<gene>
    <name evidence="3" type="ORF">LOTGIDRAFT_114691</name>
</gene>
<dbReference type="HOGENOM" id="CLU_014617_5_0_1"/>
<keyword evidence="1" id="KW-1133">Transmembrane helix</keyword>
<evidence type="ECO:0000259" key="2">
    <source>
        <dbReference type="Pfam" id="PF07885"/>
    </source>
</evidence>
<dbReference type="GeneID" id="20231126"/>
<dbReference type="CTD" id="20231126"/>
<dbReference type="Pfam" id="PF07885">
    <property type="entry name" value="Ion_trans_2"/>
    <property type="match status" value="1"/>
</dbReference>
<evidence type="ECO:0000313" key="3">
    <source>
        <dbReference type="EMBL" id="ESO98184.1"/>
    </source>
</evidence>
<organism evidence="3 4">
    <name type="scientific">Lottia gigantea</name>
    <name type="common">Giant owl limpet</name>
    <dbReference type="NCBI Taxonomy" id="225164"/>
    <lineage>
        <taxon>Eukaryota</taxon>
        <taxon>Metazoa</taxon>
        <taxon>Spiralia</taxon>
        <taxon>Lophotrochozoa</taxon>
        <taxon>Mollusca</taxon>
        <taxon>Gastropoda</taxon>
        <taxon>Patellogastropoda</taxon>
        <taxon>Lottioidea</taxon>
        <taxon>Lottiidae</taxon>
        <taxon>Lottia</taxon>
    </lineage>
</organism>
<dbReference type="InterPro" id="IPR036122">
    <property type="entry name" value="CaM-bd_dom_sf"/>
</dbReference>
<dbReference type="RefSeq" id="XP_009050893.1">
    <property type="nucleotide sequence ID" value="XM_009052645.1"/>
</dbReference>